<evidence type="ECO:0000259" key="6">
    <source>
        <dbReference type="PROSITE" id="PS51296"/>
    </source>
</evidence>
<dbReference type="InterPro" id="IPR017941">
    <property type="entry name" value="Rieske_2Fe-2S"/>
</dbReference>
<dbReference type="AlphaFoldDB" id="A0A2W4WAY9"/>
<dbReference type="Pfam" id="PF19112">
    <property type="entry name" value="VanA_C"/>
    <property type="match status" value="1"/>
</dbReference>
<dbReference type="Gene3D" id="3.90.380.10">
    <property type="entry name" value="Naphthalene 1,2-dioxygenase Alpha Subunit, Chain A, domain 1"/>
    <property type="match status" value="1"/>
</dbReference>
<dbReference type="PANTHER" id="PTHR21266">
    <property type="entry name" value="IRON-SULFUR DOMAIN CONTAINING PROTEIN"/>
    <property type="match status" value="1"/>
</dbReference>
<organism evidence="7 8">
    <name type="scientific">Shackletoniella antarctica</name>
    <dbReference type="NCBI Taxonomy" id="268115"/>
    <lineage>
        <taxon>Bacteria</taxon>
        <taxon>Bacillati</taxon>
        <taxon>Cyanobacteriota</taxon>
        <taxon>Cyanophyceae</taxon>
        <taxon>Oculatellales</taxon>
        <taxon>Oculatellaceae</taxon>
        <taxon>Shackletoniella</taxon>
    </lineage>
</organism>
<feature type="domain" description="Rieske" evidence="6">
    <location>
        <begin position="6"/>
        <end position="110"/>
    </location>
</feature>
<evidence type="ECO:0000256" key="3">
    <source>
        <dbReference type="ARBA" id="ARBA00023002"/>
    </source>
</evidence>
<dbReference type="PANTHER" id="PTHR21266:SF59">
    <property type="entry name" value="BLR4922 PROTEIN"/>
    <property type="match status" value="1"/>
</dbReference>
<dbReference type="InterPro" id="IPR015881">
    <property type="entry name" value="ARHD_Rieske_2Fe_2S"/>
</dbReference>
<keyword evidence="5" id="KW-0411">Iron-sulfur</keyword>
<dbReference type="GO" id="GO:0051537">
    <property type="term" value="F:2 iron, 2 sulfur cluster binding"/>
    <property type="evidence" value="ECO:0007669"/>
    <property type="project" value="UniProtKB-KW"/>
</dbReference>
<dbReference type="Proteomes" id="UP000249081">
    <property type="component" value="Unassembled WGS sequence"/>
</dbReference>
<proteinExistence type="predicted"/>
<evidence type="ECO:0000313" key="8">
    <source>
        <dbReference type="Proteomes" id="UP000249081"/>
    </source>
</evidence>
<name>A0A2W4WAY9_9CYAN</name>
<evidence type="ECO:0000256" key="5">
    <source>
        <dbReference type="ARBA" id="ARBA00023014"/>
    </source>
</evidence>
<dbReference type="PROSITE" id="PS00570">
    <property type="entry name" value="RING_HYDROXYL_ALPHA"/>
    <property type="match status" value="1"/>
</dbReference>
<dbReference type="SUPFAM" id="SSF55961">
    <property type="entry name" value="Bet v1-like"/>
    <property type="match status" value="1"/>
</dbReference>
<evidence type="ECO:0000256" key="4">
    <source>
        <dbReference type="ARBA" id="ARBA00023004"/>
    </source>
</evidence>
<evidence type="ECO:0000256" key="2">
    <source>
        <dbReference type="ARBA" id="ARBA00022723"/>
    </source>
</evidence>
<evidence type="ECO:0000313" key="7">
    <source>
        <dbReference type="EMBL" id="PZO41632.1"/>
    </source>
</evidence>
<accession>A0A2W4WAY9</accession>
<sequence length="350" mass="39051">MLENFWYAVELSHEVGPQPSSLRLLGKDYVLYRDSRGQLIALDNQCAHRGASLALGWVEGNCLRCPYHGWIYETDGQCSHIPADAAGTPIPKRARVQSYPVQEKYGLVWLFVGSPDLPADRRPPIPDFPQFEAPVRPATYSRHEFAAHFTRTMENAIDTSHALFMHKGAIGASNAPQNTEIDDYDVTVGDYELAASLPIKVNRLNGVMRFVLQQDDPEAHKSYRFALPNITYSAVQFGRYKIESIMVHIPVDDETTVVKSVNIRNFLNQVPGLGHWLDGNTAQVGNKIMQEDDVVVKTQVPQVAPYGDMRQELLVASDATLIAYRKLLKQYADSSVLPEESPAEAIQISG</sequence>
<keyword evidence="3" id="KW-0560">Oxidoreductase</keyword>
<dbReference type="Pfam" id="PF00355">
    <property type="entry name" value="Rieske"/>
    <property type="match status" value="1"/>
</dbReference>
<gene>
    <name evidence="7" type="ORF">DCF17_10470</name>
</gene>
<dbReference type="InterPro" id="IPR044043">
    <property type="entry name" value="VanA_C_cat"/>
</dbReference>
<dbReference type="GO" id="GO:0005506">
    <property type="term" value="F:iron ion binding"/>
    <property type="evidence" value="ECO:0007669"/>
    <property type="project" value="InterPro"/>
</dbReference>
<dbReference type="EMBL" id="QBMN01000062">
    <property type="protein sequence ID" value="PZO41632.1"/>
    <property type="molecule type" value="Genomic_DNA"/>
</dbReference>
<dbReference type="InterPro" id="IPR036922">
    <property type="entry name" value="Rieske_2Fe-2S_sf"/>
</dbReference>
<protein>
    <submittedName>
        <fullName evidence="7">Rieske (2Fe-2S) protein</fullName>
    </submittedName>
</protein>
<keyword evidence="1" id="KW-0001">2Fe-2S</keyword>
<dbReference type="PROSITE" id="PS51296">
    <property type="entry name" value="RIESKE"/>
    <property type="match status" value="1"/>
</dbReference>
<dbReference type="InterPro" id="IPR050584">
    <property type="entry name" value="Cholesterol_7-desaturase"/>
</dbReference>
<keyword evidence="2" id="KW-0479">Metal-binding</keyword>
<reference evidence="7 8" key="2">
    <citation type="submission" date="2018-06" db="EMBL/GenBank/DDBJ databases">
        <title>Metagenomic assembly of (sub)arctic Cyanobacteria and their associated microbiome from non-axenic cultures.</title>
        <authorList>
            <person name="Baurain D."/>
        </authorList>
    </citation>
    <scope>NUCLEOTIDE SEQUENCE [LARGE SCALE GENOMIC DNA]</scope>
    <source>
        <strain evidence="7">ULC041bin1</strain>
    </source>
</reference>
<comment type="caution">
    <text evidence="7">The sequence shown here is derived from an EMBL/GenBank/DDBJ whole genome shotgun (WGS) entry which is preliminary data.</text>
</comment>
<dbReference type="GO" id="GO:0004497">
    <property type="term" value="F:monooxygenase activity"/>
    <property type="evidence" value="ECO:0007669"/>
    <property type="project" value="UniProtKB-ARBA"/>
</dbReference>
<dbReference type="Gene3D" id="2.102.10.10">
    <property type="entry name" value="Rieske [2Fe-2S] iron-sulphur domain"/>
    <property type="match status" value="1"/>
</dbReference>
<dbReference type="SUPFAM" id="SSF50022">
    <property type="entry name" value="ISP domain"/>
    <property type="match status" value="1"/>
</dbReference>
<evidence type="ECO:0000256" key="1">
    <source>
        <dbReference type="ARBA" id="ARBA00022714"/>
    </source>
</evidence>
<reference evidence="8" key="1">
    <citation type="submission" date="2018-04" db="EMBL/GenBank/DDBJ databases">
        <authorList>
            <person name="Cornet L."/>
        </authorList>
    </citation>
    <scope>NUCLEOTIDE SEQUENCE [LARGE SCALE GENOMIC DNA]</scope>
</reference>
<keyword evidence="4" id="KW-0408">Iron</keyword>
<dbReference type="GO" id="GO:0016705">
    <property type="term" value="F:oxidoreductase activity, acting on paired donors, with incorporation or reduction of molecular oxygen"/>
    <property type="evidence" value="ECO:0007669"/>
    <property type="project" value="UniProtKB-ARBA"/>
</dbReference>